<dbReference type="Gene3D" id="3.30.110.40">
    <property type="entry name" value="TusA-like domain"/>
    <property type="match status" value="1"/>
</dbReference>
<comment type="caution">
    <text evidence="2">The sequence shown here is derived from an EMBL/GenBank/DDBJ whole genome shotgun (WGS) entry which is preliminary data.</text>
</comment>
<evidence type="ECO:0000313" key="3">
    <source>
        <dbReference type="Proteomes" id="UP000632828"/>
    </source>
</evidence>
<dbReference type="InterPro" id="IPR001455">
    <property type="entry name" value="TusA-like"/>
</dbReference>
<dbReference type="AlphaFoldDB" id="A0A8J6QW88"/>
<dbReference type="Proteomes" id="UP000632828">
    <property type="component" value="Unassembled WGS sequence"/>
</dbReference>
<dbReference type="Pfam" id="PF01206">
    <property type="entry name" value="TusA"/>
    <property type="match status" value="1"/>
</dbReference>
<sequence>MSADTPSTVLVDVRGFVCPSSLLVALRELNKYREALRKDHFIIELMVDNHDSTNRICGAVKSMGYDFAVTDRDNSYCIAVYRARTLKDADL</sequence>
<accession>A0A8J6QW88</accession>
<dbReference type="EMBL" id="JACWUN010000002">
    <property type="protein sequence ID" value="MBD1399453.1"/>
    <property type="molecule type" value="Genomic_DNA"/>
</dbReference>
<protein>
    <submittedName>
        <fullName evidence="2">Sulfurtransferase TusA family protein</fullName>
    </submittedName>
</protein>
<dbReference type="RefSeq" id="WP_191153729.1">
    <property type="nucleotide sequence ID" value="NZ_JACWUN010000002.1"/>
</dbReference>
<dbReference type="InterPro" id="IPR036868">
    <property type="entry name" value="TusA-like_sf"/>
</dbReference>
<feature type="domain" description="UPF0033" evidence="1">
    <location>
        <begin position="11"/>
        <end position="79"/>
    </location>
</feature>
<gene>
    <name evidence="2" type="ORF">ICT70_02080</name>
</gene>
<keyword evidence="3" id="KW-1185">Reference proteome</keyword>
<evidence type="ECO:0000259" key="1">
    <source>
        <dbReference type="Pfam" id="PF01206"/>
    </source>
</evidence>
<evidence type="ECO:0000313" key="2">
    <source>
        <dbReference type="EMBL" id="MBD1399453.1"/>
    </source>
</evidence>
<proteinExistence type="predicted"/>
<organism evidence="2 3">
    <name type="scientific">Pelovirga terrestris</name>
    <dbReference type="NCBI Taxonomy" id="2771352"/>
    <lineage>
        <taxon>Bacteria</taxon>
        <taxon>Pseudomonadati</taxon>
        <taxon>Thermodesulfobacteriota</taxon>
        <taxon>Desulfuromonadia</taxon>
        <taxon>Geobacterales</taxon>
        <taxon>Geobacteraceae</taxon>
        <taxon>Pelovirga</taxon>
    </lineage>
</organism>
<reference evidence="2" key="1">
    <citation type="submission" date="2020-09" db="EMBL/GenBank/DDBJ databases">
        <title>Pelobacter alkaliphilus sp. nov., a novel anaerobic arsenate-reducing bacterium from terrestrial mud volcano.</title>
        <authorList>
            <person name="Khomyakova M.A."/>
            <person name="Merkel A.Y."/>
            <person name="Slobodkin A.I."/>
        </authorList>
    </citation>
    <scope>NUCLEOTIDE SEQUENCE</scope>
    <source>
        <strain evidence="2">M08fum</strain>
    </source>
</reference>
<name>A0A8J6QW88_9BACT</name>
<dbReference type="SUPFAM" id="SSF64307">
    <property type="entry name" value="SirA-like"/>
    <property type="match status" value="1"/>
</dbReference>